<evidence type="ECO:0000313" key="27">
    <source>
        <dbReference type="RefSeq" id="XP_026271908.1"/>
    </source>
</evidence>
<evidence type="ECO:0000256" key="18">
    <source>
        <dbReference type="ARBA" id="ARBA00029956"/>
    </source>
</evidence>
<evidence type="ECO:0000256" key="5">
    <source>
        <dbReference type="ARBA" id="ARBA00022618"/>
    </source>
</evidence>
<evidence type="ECO:0000256" key="21">
    <source>
        <dbReference type="ARBA" id="ARBA00079118"/>
    </source>
</evidence>
<dbReference type="GO" id="GO:0051321">
    <property type="term" value="P:meiotic cell cycle"/>
    <property type="evidence" value="ECO:0007669"/>
    <property type="project" value="UniProtKB-KW"/>
</dbReference>
<dbReference type="InterPro" id="IPR001650">
    <property type="entry name" value="Helicase_C-like"/>
</dbReference>
<evidence type="ECO:0000256" key="9">
    <source>
        <dbReference type="ARBA" id="ARBA00022801"/>
    </source>
</evidence>
<dbReference type="SUPFAM" id="SSF52540">
    <property type="entry name" value="P-loop containing nucleoside triphosphate hydrolases"/>
    <property type="match status" value="2"/>
</dbReference>
<feature type="compositionally biased region" description="Polar residues" evidence="23">
    <location>
        <begin position="294"/>
        <end position="305"/>
    </location>
</feature>
<keyword evidence="5" id="KW-0132">Cell division</keyword>
<feature type="compositionally biased region" description="Basic and acidic residues" evidence="23">
    <location>
        <begin position="1267"/>
        <end position="1284"/>
    </location>
</feature>
<feature type="compositionally biased region" description="Polar residues" evidence="23">
    <location>
        <begin position="1394"/>
        <end position="1409"/>
    </location>
</feature>
<dbReference type="RefSeq" id="XP_026271910.1">
    <property type="nucleotide sequence ID" value="XM_026416125.2"/>
</dbReference>
<dbReference type="GO" id="GO:0004386">
    <property type="term" value="F:helicase activity"/>
    <property type="evidence" value="ECO:0007669"/>
    <property type="project" value="UniProtKB-KW"/>
</dbReference>
<evidence type="ECO:0000256" key="3">
    <source>
        <dbReference type="ARBA" id="ARBA00011467"/>
    </source>
</evidence>
<feature type="compositionally biased region" description="Low complexity" evidence="23">
    <location>
        <begin position="1250"/>
        <end position="1259"/>
    </location>
</feature>
<comment type="similarity">
    <text evidence="2">Belongs to the SNF2/RAD54 helicase family.</text>
</comment>
<dbReference type="Proteomes" id="UP000504606">
    <property type="component" value="Unplaced"/>
</dbReference>
<evidence type="ECO:0000256" key="8">
    <source>
        <dbReference type="ARBA" id="ARBA00022776"/>
    </source>
</evidence>
<dbReference type="InterPro" id="IPR000330">
    <property type="entry name" value="SNF2_N"/>
</dbReference>
<keyword evidence="9" id="KW-0378">Hydrolase</keyword>
<feature type="compositionally biased region" description="Acidic residues" evidence="23">
    <location>
        <begin position="387"/>
        <end position="408"/>
    </location>
</feature>
<dbReference type="InterPro" id="IPR038718">
    <property type="entry name" value="SNF2-like_sf"/>
</dbReference>
<dbReference type="Pfam" id="PF00271">
    <property type="entry name" value="Helicase_C"/>
    <property type="match status" value="1"/>
</dbReference>
<evidence type="ECO:0000256" key="11">
    <source>
        <dbReference type="ARBA" id="ARBA00022840"/>
    </source>
</evidence>
<dbReference type="CDD" id="cd22254">
    <property type="entry name" value="CSB_WHD"/>
    <property type="match status" value="1"/>
</dbReference>
<dbReference type="GO" id="GO:0005524">
    <property type="term" value="F:ATP binding"/>
    <property type="evidence" value="ECO:0007669"/>
    <property type="project" value="UniProtKB-KW"/>
</dbReference>
<dbReference type="GO" id="GO:0051301">
    <property type="term" value="P:cell division"/>
    <property type="evidence" value="ECO:0007669"/>
    <property type="project" value="UniProtKB-KW"/>
</dbReference>
<dbReference type="CDD" id="cd18793">
    <property type="entry name" value="SF2_C_SNF"/>
    <property type="match status" value="1"/>
</dbReference>
<evidence type="ECO:0000256" key="4">
    <source>
        <dbReference type="ARBA" id="ARBA00015341"/>
    </source>
</evidence>
<evidence type="ECO:0000256" key="17">
    <source>
        <dbReference type="ARBA" id="ARBA00024776"/>
    </source>
</evidence>
<feature type="region of interest" description="Disordered" evidence="23">
    <location>
        <begin position="182"/>
        <end position="201"/>
    </location>
</feature>
<feature type="region of interest" description="Disordered" evidence="23">
    <location>
        <begin position="1242"/>
        <end position="1306"/>
    </location>
</feature>
<feature type="compositionally biased region" description="Basic and acidic residues" evidence="23">
    <location>
        <begin position="189"/>
        <end position="201"/>
    </location>
</feature>
<dbReference type="GO" id="GO:0005634">
    <property type="term" value="C:nucleus"/>
    <property type="evidence" value="ECO:0007669"/>
    <property type="project" value="UniProtKB-SubCell"/>
</dbReference>
<dbReference type="InterPro" id="IPR014001">
    <property type="entry name" value="Helicase_ATP-bd"/>
</dbReference>
<keyword evidence="7" id="KW-0227">DNA damage</keyword>
<dbReference type="GeneID" id="113202063"/>
<dbReference type="FunFam" id="3.40.50.10810:FF:000042">
    <property type="entry name" value="SNF2 family helicase-like protein"/>
    <property type="match status" value="1"/>
</dbReference>
<evidence type="ECO:0000313" key="26">
    <source>
        <dbReference type="Proteomes" id="UP000504606"/>
    </source>
</evidence>
<evidence type="ECO:0000313" key="28">
    <source>
        <dbReference type="RefSeq" id="XP_026271909.1"/>
    </source>
</evidence>
<name>A0A6J1RZA9_FRAOC</name>
<feature type="region of interest" description="Disordered" evidence="23">
    <location>
        <begin position="15"/>
        <end position="48"/>
    </location>
</feature>
<comment type="subunit">
    <text evidence="3">Interacts (via N-terminus) with spn-A/Rad51.</text>
</comment>
<dbReference type="SMART" id="SM00490">
    <property type="entry name" value="HELICc"/>
    <property type="match status" value="1"/>
</dbReference>
<keyword evidence="26" id="KW-1185">Reference proteome</keyword>
<evidence type="ECO:0000256" key="10">
    <source>
        <dbReference type="ARBA" id="ARBA00022806"/>
    </source>
</evidence>
<dbReference type="SMART" id="SM00487">
    <property type="entry name" value="DEXDc"/>
    <property type="match status" value="1"/>
</dbReference>
<dbReference type="KEGG" id="foc:113202063"/>
<evidence type="ECO:0000256" key="15">
    <source>
        <dbReference type="ARBA" id="ARBA00023254"/>
    </source>
</evidence>
<gene>
    <name evidence="27 28 29 30" type="primary">LOC113202063</name>
</gene>
<evidence type="ECO:0000256" key="6">
    <source>
        <dbReference type="ARBA" id="ARBA00022741"/>
    </source>
</evidence>
<evidence type="ECO:0000256" key="22">
    <source>
        <dbReference type="SAM" id="Coils"/>
    </source>
</evidence>
<evidence type="ECO:0000256" key="14">
    <source>
        <dbReference type="ARBA" id="ARBA00023242"/>
    </source>
</evidence>
<dbReference type="RefSeq" id="XP_026271909.1">
    <property type="nucleotide sequence ID" value="XM_026416124.2"/>
</dbReference>
<evidence type="ECO:0000256" key="2">
    <source>
        <dbReference type="ARBA" id="ARBA00007025"/>
    </source>
</evidence>
<sequence length="1553" mass="175743">MDLVETETLQIKEIQENSFNQNDSPSSNHTIPELLDADGKTENNSQAPSEVESSLLLSRFEIDVNQIETATVDDQDADIQSLGLTVYDQSTLERGIWDQVERETRKREAQEELVNVSTKLKLAEEQLKRVEAAKGFKRSILQSALEEPLRKKANQNVVQKHEDITNEKVKELQLKKAKLQAKLSSKNSLKKDHTTEESERERKIRMGEMTPFGSSISGPSSDLSSFEKYLKNQQELHKNMMSNILARKKTTSKSKVSEKNSERVILSKMKPSSKAILKKKVLFPKKREPKEKLGTSTSFSQNHQDISPGGVPGENAVIDLEESGSEYFPSESDDGFDSTSPKKGKSPSKNKREPLPGPSKKKDMSNKWSGGSLKRRKRNVQPVSQGDPEDWCSDDSDWICTDDEEFSSDNESNRRRGKSSKRGKDDGNNDDFHRRVKQWESHNEGLRDQMEEDVHEFENGFRVPNIIWDKLYMYQQVGVRWMWELNQQRVGGILGDEMGLGKTIQIIAFLAGLSISKLKCRTTGYRGLGPTLIVCPTTVMHQWVKEFHTWFPPLRVAILHESGSFIGKRSQLVRDMMHQHGIIVTSYTAIVRLKDCLLHQRWHYVILDEGHKIRNPDAQVTLAVKQLRTPHRLILSGSPLQNHLRELWSLMDFVFPGKLGTLPVFMSEFAVPINQGGYSNASEVMVATAFKCATVLRDTISPYLLRRMKADVSEHIKLPSKNEQVLFCQLTDEQRDLYKGYLQCGEVGRILEGRCQIFVGLINLRKICNHPHLYSGGPKLFGDEKEQDLREEDRFGFWEKAGKMIVIEALLKIWHKQEHRVLIFTQSRQMLLIMEKFVSDQGYRYLKMDGGTSIAARQPLINKFNEDKSHFVMLLTTKVGGLGVNLTGANRVVIYDPDWNPATDTQARERAWRIGQKNSVTVYRLITAGTIEEKMYHRQIFKQFLCNKVLKDPRQRRFFKSNDLLELFTLKETDDGSTETSAIFAGTNSQVHVKPKIDSHRTVKGKNPSPHPIKEKSKSEDFPSKRGLKHNKEDKCTKISFTQDKLEHMKKLAHELSLKLSNKTSVARTDVVVKETVDLSNSTKCEQIVEDMQSADPEGESCIAAGSETVEDVTTEFSEDKIEVSAIEQQPTSCNIEEKNDDEAALNSSSQKDILACDSDDDLEEMKQLAQELSKELSHKVKAAAVINYKLPGIIPLTGTNTLLQSGSVQSDKFPESTNSPVKFEPESINCEIHSTINLEENLKEKSESPSDPVASSSVRRNSTPHKTNERKETEGKEQSESSSKHTKKSKKHKKHKHKYAVFEGEKVRGLVRSSAVEEKTKEQLAEEASHSKKQDDYVLRKLFSKTGIKTAMQHEKIMESGHADYALVEGEARKVAQEAIKNMRASRQNCWSAMSGQPTWTGASGSIRTSERTENTSEISRPKFGKKKSTIKKKGSQASSGQDAEEEGEGGSSSLLARIHARNLLLTEEDEGAAPSFVPDNNRELLDEIRTFVSFGASVDGRATTDEIVSQFRDRLPSQSTALFKQMLMQICEFHRLPSGQGVWKLIPEFHW</sequence>
<feature type="region of interest" description="Disordered" evidence="23">
    <location>
        <begin position="1394"/>
        <end position="1454"/>
    </location>
</feature>
<keyword evidence="22" id="KW-0175">Coiled coil</keyword>
<dbReference type="RefSeq" id="XP_026271911.1">
    <property type="nucleotide sequence ID" value="XM_026416126.2"/>
</dbReference>
<feature type="region of interest" description="Disordered" evidence="23">
    <location>
        <begin position="997"/>
        <end position="1029"/>
    </location>
</feature>
<dbReference type="PROSITE" id="PS51194">
    <property type="entry name" value="HELICASE_CTER"/>
    <property type="match status" value="1"/>
</dbReference>
<keyword evidence="10" id="KW-0347">Helicase</keyword>
<dbReference type="Gene3D" id="3.40.50.300">
    <property type="entry name" value="P-loop containing nucleotide triphosphate hydrolases"/>
    <property type="match status" value="1"/>
</dbReference>
<dbReference type="Pfam" id="PF00176">
    <property type="entry name" value="SNF2-rel_dom"/>
    <property type="match status" value="1"/>
</dbReference>
<keyword evidence="16" id="KW-0131">Cell cycle</keyword>
<dbReference type="RefSeq" id="XP_026271908.1">
    <property type="nucleotide sequence ID" value="XM_026416123.2"/>
</dbReference>
<dbReference type="InterPro" id="IPR049730">
    <property type="entry name" value="SNF2/RAD54-like_C"/>
</dbReference>
<dbReference type="Pfam" id="PF25875">
    <property type="entry name" value="WHD_Rad26_CSB"/>
    <property type="match status" value="1"/>
</dbReference>
<organism evidence="26 30">
    <name type="scientific">Frankliniella occidentalis</name>
    <name type="common">Western flower thrips</name>
    <name type="synonym">Euthrips occidentalis</name>
    <dbReference type="NCBI Taxonomy" id="133901"/>
    <lineage>
        <taxon>Eukaryota</taxon>
        <taxon>Metazoa</taxon>
        <taxon>Ecdysozoa</taxon>
        <taxon>Arthropoda</taxon>
        <taxon>Hexapoda</taxon>
        <taxon>Insecta</taxon>
        <taxon>Pterygota</taxon>
        <taxon>Neoptera</taxon>
        <taxon>Paraneoptera</taxon>
        <taxon>Thysanoptera</taxon>
        <taxon>Terebrantia</taxon>
        <taxon>Thripoidea</taxon>
        <taxon>Thripidae</taxon>
        <taxon>Frankliniella</taxon>
    </lineage>
</organism>
<comment type="subcellular location">
    <subcellularLocation>
        <location evidence="1">Nucleus</location>
    </subcellularLocation>
</comment>
<dbReference type="PANTHER" id="PTHR45629:SF7">
    <property type="entry name" value="DNA EXCISION REPAIR PROTEIN ERCC-6-RELATED"/>
    <property type="match status" value="1"/>
</dbReference>
<dbReference type="GO" id="GO:0006283">
    <property type="term" value="P:transcription-coupled nucleotide-excision repair"/>
    <property type="evidence" value="ECO:0007669"/>
    <property type="project" value="TreeGrafter"/>
</dbReference>
<evidence type="ECO:0000313" key="30">
    <source>
        <dbReference type="RefSeq" id="XP_026271911.1"/>
    </source>
</evidence>
<feature type="domain" description="Helicase ATP-binding" evidence="24">
    <location>
        <begin position="483"/>
        <end position="657"/>
    </location>
</feature>
<dbReference type="InterPro" id="IPR050496">
    <property type="entry name" value="SNF2_RAD54_helicase_repair"/>
</dbReference>
<protein>
    <recommendedName>
        <fullName evidence="19">DNA excision repair protein ERCC-6</fullName>
    </recommendedName>
    <alternativeName>
        <fullName evidence="20">ATP-dependent helicase ERCC6</fullName>
    </alternativeName>
    <alternativeName>
        <fullName evidence="21">Cockayne syndrome protein CSB</fullName>
    </alternativeName>
    <alternativeName>
        <fullName evidence="4">DNA repair and recombination protein RAD54-like</fullName>
    </alternativeName>
    <alternativeName>
        <fullName evidence="18">Protein okra</fullName>
    </alternativeName>
</protein>
<evidence type="ECO:0000259" key="24">
    <source>
        <dbReference type="PROSITE" id="PS51192"/>
    </source>
</evidence>
<evidence type="ECO:0000259" key="25">
    <source>
        <dbReference type="PROSITE" id="PS51194"/>
    </source>
</evidence>
<evidence type="ECO:0000256" key="1">
    <source>
        <dbReference type="ARBA" id="ARBA00004123"/>
    </source>
</evidence>
<feature type="domain" description="Helicase C-terminal" evidence="25">
    <location>
        <begin position="806"/>
        <end position="965"/>
    </location>
</feature>
<keyword evidence="6" id="KW-0547">Nucleotide-binding</keyword>
<feature type="region of interest" description="Disordered" evidence="23">
    <location>
        <begin position="1207"/>
        <end position="1229"/>
    </location>
</feature>
<feature type="coiled-coil region" evidence="22">
    <location>
        <begin position="106"/>
        <end position="133"/>
    </location>
</feature>
<dbReference type="GO" id="GO:0008094">
    <property type="term" value="F:ATP-dependent activity, acting on DNA"/>
    <property type="evidence" value="ECO:0007669"/>
    <property type="project" value="TreeGrafter"/>
</dbReference>
<feature type="compositionally biased region" description="Basic and acidic residues" evidence="23">
    <location>
        <begin position="1012"/>
        <end position="1029"/>
    </location>
</feature>
<feature type="compositionally biased region" description="Basic and acidic residues" evidence="23">
    <location>
        <begin position="422"/>
        <end position="445"/>
    </location>
</feature>
<evidence type="ECO:0000256" key="19">
    <source>
        <dbReference type="ARBA" id="ARBA00071998"/>
    </source>
</evidence>
<comment type="function">
    <text evidence="17">Involved in mitotic DNA repair and meiotic recombination. Functions in the recombinational DNA repair pathway. Essential for interhomolog gene conversion (GC), but may have a less important role in intersister GC than spn-A/Rad51. In the presence of DNA, spn-A/Rad51 enhances the ATPase activity of okr/Rad54.</text>
</comment>
<keyword evidence="14" id="KW-0539">Nucleus</keyword>
<evidence type="ECO:0000256" key="7">
    <source>
        <dbReference type="ARBA" id="ARBA00022763"/>
    </source>
</evidence>
<dbReference type="InterPro" id="IPR027417">
    <property type="entry name" value="P-loop_NTPase"/>
</dbReference>
<keyword evidence="8" id="KW-0498">Mitosis</keyword>
<feature type="compositionally biased region" description="Polar residues" evidence="23">
    <location>
        <begin position="16"/>
        <end position="30"/>
    </location>
</feature>
<evidence type="ECO:0000313" key="29">
    <source>
        <dbReference type="RefSeq" id="XP_026271910.1"/>
    </source>
</evidence>
<feature type="compositionally biased region" description="Basic residues" evidence="23">
    <location>
        <begin position="1424"/>
        <end position="1436"/>
    </location>
</feature>
<feature type="compositionally biased region" description="Basic residues" evidence="23">
    <location>
        <begin position="1285"/>
        <end position="1300"/>
    </location>
</feature>
<accession>A0A6J1RZA9</accession>
<dbReference type="FunFam" id="3.40.50.300:FF:000863">
    <property type="entry name" value="DNA excision repair protein ERCC-6"/>
    <property type="match status" value="1"/>
</dbReference>
<evidence type="ECO:0000256" key="23">
    <source>
        <dbReference type="SAM" id="MobiDB-lite"/>
    </source>
</evidence>
<evidence type="ECO:0000256" key="20">
    <source>
        <dbReference type="ARBA" id="ARBA00076356"/>
    </source>
</evidence>
<dbReference type="OrthoDB" id="413460at2759"/>
<feature type="compositionally biased region" description="Polar residues" evidence="23">
    <location>
        <begin position="1207"/>
        <end position="1221"/>
    </location>
</feature>
<dbReference type="InterPro" id="IPR058951">
    <property type="entry name" value="WHD_Rad26_CSB-like"/>
</dbReference>
<dbReference type="PANTHER" id="PTHR45629">
    <property type="entry name" value="SNF2/RAD54 FAMILY MEMBER"/>
    <property type="match status" value="1"/>
</dbReference>
<dbReference type="Gene3D" id="3.40.50.10810">
    <property type="entry name" value="Tandem AAA-ATPase domain"/>
    <property type="match status" value="1"/>
</dbReference>
<proteinExistence type="inferred from homology"/>
<feature type="compositionally biased region" description="Basic and acidic residues" evidence="23">
    <location>
        <begin position="350"/>
        <end position="365"/>
    </location>
</feature>
<keyword evidence="13" id="KW-0234">DNA repair</keyword>
<dbReference type="CDD" id="cd18000">
    <property type="entry name" value="DEXHc_ERCC6"/>
    <property type="match status" value="1"/>
</dbReference>
<keyword evidence="15" id="KW-0469">Meiosis</keyword>
<dbReference type="PROSITE" id="PS51192">
    <property type="entry name" value="HELICASE_ATP_BIND_1"/>
    <property type="match status" value="1"/>
</dbReference>
<reference evidence="27 28" key="1">
    <citation type="submission" date="2025-04" db="UniProtKB">
        <authorList>
            <consortium name="RefSeq"/>
        </authorList>
    </citation>
    <scope>IDENTIFICATION</scope>
    <source>
        <tissue evidence="27 28">Whole organism</tissue>
    </source>
</reference>
<feature type="region of interest" description="Disordered" evidence="23">
    <location>
        <begin position="247"/>
        <end position="445"/>
    </location>
</feature>
<evidence type="ECO:0000256" key="13">
    <source>
        <dbReference type="ARBA" id="ARBA00023204"/>
    </source>
</evidence>
<keyword evidence="12" id="KW-0238">DNA-binding</keyword>
<dbReference type="GO" id="GO:0016787">
    <property type="term" value="F:hydrolase activity"/>
    <property type="evidence" value="ECO:0007669"/>
    <property type="project" value="UniProtKB-KW"/>
</dbReference>
<evidence type="ECO:0000256" key="16">
    <source>
        <dbReference type="ARBA" id="ARBA00023306"/>
    </source>
</evidence>
<evidence type="ECO:0000256" key="12">
    <source>
        <dbReference type="ARBA" id="ARBA00023125"/>
    </source>
</evidence>
<keyword evidence="11" id="KW-0067">ATP-binding</keyword>